<dbReference type="AlphaFoldDB" id="A0A9W6T510"/>
<dbReference type="Proteomes" id="UP001165063">
    <property type="component" value="Unassembled WGS sequence"/>
</dbReference>
<sequence>MLKNADYDDDDDNASMDQEFATLITNDTAAEGVTYTPYFPLHVQVRDYVESFPSVSRADMEKAVTGTKDSKAISNTMELTGTLKYDSSSTSIMRLPAMIGKFKFSRLVTMKAYAEISGKEYTEHKLPIPNEGDSKNSIIQYSSDVFSRGAFTRRLYAIKFSDNRSILWFFKLKKNPVLSSLVPRAVETSKYISTDDNPGIECTKF</sequence>
<comment type="caution">
    <text evidence="1">The sequence shown here is derived from an EMBL/GenBank/DDBJ whole genome shotgun (WGS) entry which is preliminary data.</text>
</comment>
<protein>
    <submittedName>
        <fullName evidence="1">Unnamed protein product</fullName>
    </submittedName>
</protein>
<name>A0A9W6T510_AMBMO</name>
<gene>
    <name evidence="1" type="ORF">Amon01_000954900</name>
</gene>
<keyword evidence="2" id="KW-1185">Reference proteome</keyword>
<dbReference type="EMBL" id="BSXU01011411">
    <property type="protein sequence ID" value="GME74907.1"/>
    <property type="molecule type" value="Genomic_DNA"/>
</dbReference>
<accession>A0A9W6T510</accession>
<evidence type="ECO:0000313" key="2">
    <source>
        <dbReference type="Proteomes" id="UP001165063"/>
    </source>
</evidence>
<reference evidence="1" key="1">
    <citation type="submission" date="2023-04" db="EMBL/GenBank/DDBJ databases">
        <title>Ambrosiozyma monospora NBRC 1965.</title>
        <authorList>
            <person name="Ichikawa N."/>
            <person name="Sato H."/>
            <person name="Tonouchi N."/>
        </authorList>
    </citation>
    <scope>NUCLEOTIDE SEQUENCE</scope>
    <source>
        <strain evidence="1">NBRC 1965</strain>
    </source>
</reference>
<organism evidence="1 2">
    <name type="scientific">Ambrosiozyma monospora</name>
    <name type="common">Yeast</name>
    <name type="synonym">Endomycopsis monosporus</name>
    <dbReference type="NCBI Taxonomy" id="43982"/>
    <lineage>
        <taxon>Eukaryota</taxon>
        <taxon>Fungi</taxon>
        <taxon>Dikarya</taxon>
        <taxon>Ascomycota</taxon>
        <taxon>Saccharomycotina</taxon>
        <taxon>Pichiomycetes</taxon>
        <taxon>Pichiales</taxon>
        <taxon>Pichiaceae</taxon>
        <taxon>Ambrosiozyma</taxon>
    </lineage>
</organism>
<proteinExistence type="predicted"/>
<evidence type="ECO:0000313" key="1">
    <source>
        <dbReference type="EMBL" id="GME74907.1"/>
    </source>
</evidence>